<keyword evidence="2" id="KW-1185">Reference proteome</keyword>
<name>A0A1M5C719_9BACT</name>
<evidence type="ECO:0000313" key="1">
    <source>
        <dbReference type="EMBL" id="SHF50460.1"/>
    </source>
</evidence>
<dbReference type="Proteomes" id="UP000184480">
    <property type="component" value="Unassembled WGS sequence"/>
</dbReference>
<proteinExistence type="predicted"/>
<reference evidence="2" key="1">
    <citation type="submission" date="2016-11" db="EMBL/GenBank/DDBJ databases">
        <authorList>
            <person name="Varghese N."/>
            <person name="Submissions S."/>
        </authorList>
    </citation>
    <scope>NUCLEOTIDE SEQUENCE [LARGE SCALE GENOMIC DNA]</scope>
    <source>
        <strain evidence="2">DSM 27370</strain>
    </source>
</reference>
<gene>
    <name evidence="1" type="ORF">SAMN05444362_10754</name>
</gene>
<dbReference type="EMBL" id="FQUC01000007">
    <property type="protein sequence ID" value="SHF50460.1"/>
    <property type="molecule type" value="Genomic_DNA"/>
</dbReference>
<dbReference type="AlphaFoldDB" id="A0A1M5C719"/>
<evidence type="ECO:0008006" key="3">
    <source>
        <dbReference type="Google" id="ProtNLM"/>
    </source>
</evidence>
<sequence length="305" mass="34978">MKNLKLILIIILMLLINYSCSNSGNSSSNPTNGYYSFNAKLSALKPLNIKLKLYEDKTIKMTIDNGWQEWGGSWDYYHNGIKVETLRGDVLFLRDGYVYDGYDNEKAKHDGTPYTKITDTQTNANNQENKPQSNINKETTSLYNWILGNWSAYIDGMGIINLTIRDNNTLKLKGIEGTYFIKDSELYATLGNENITMHLNSYDKLISIGNGYSFRKDNNENSISKELINSTPQEDNSKEITTRFVDKKTYFHSEPNKESVQKTYLVENDLVNILKEENGFAYVEYVNMEGNTTKGWLKLSDLYIP</sequence>
<accession>A0A1M5C719</accession>
<protein>
    <recommendedName>
        <fullName evidence="3">SH3 domain-containing protein</fullName>
    </recommendedName>
</protein>
<organism evidence="1 2">
    <name type="scientific">Dysgonomonas macrotermitis</name>
    <dbReference type="NCBI Taxonomy" id="1346286"/>
    <lineage>
        <taxon>Bacteria</taxon>
        <taxon>Pseudomonadati</taxon>
        <taxon>Bacteroidota</taxon>
        <taxon>Bacteroidia</taxon>
        <taxon>Bacteroidales</taxon>
        <taxon>Dysgonomonadaceae</taxon>
        <taxon>Dysgonomonas</taxon>
    </lineage>
</organism>
<dbReference type="RefSeq" id="WP_062179349.1">
    <property type="nucleotide sequence ID" value="NZ_BBXL01000007.1"/>
</dbReference>
<evidence type="ECO:0000313" key="2">
    <source>
        <dbReference type="Proteomes" id="UP000184480"/>
    </source>
</evidence>
<dbReference type="OrthoDB" id="1254136at2"/>
<dbReference type="STRING" id="1346286.SAMN05444362_10754"/>